<protein>
    <submittedName>
        <fullName evidence="1">Uncharacterized protein</fullName>
    </submittedName>
</protein>
<proteinExistence type="predicted"/>
<sequence length="42" mass="4589">MILLLSDGVLKFAIQGNHSVCSNSRNWDSNLVVVLYTSCTCS</sequence>
<accession>A0A2C9WBY1</accession>
<organism evidence="1">
    <name type="scientific">Manihot esculenta</name>
    <name type="common">Cassava</name>
    <name type="synonym">Jatropha manihot</name>
    <dbReference type="NCBI Taxonomy" id="3983"/>
    <lineage>
        <taxon>Eukaryota</taxon>
        <taxon>Viridiplantae</taxon>
        <taxon>Streptophyta</taxon>
        <taxon>Embryophyta</taxon>
        <taxon>Tracheophyta</taxon>
        <taxon>Spermatophyta</taxon>
        <taxon>Magnoliopsida</taxon>
        <taxon>eudicotyledons</taxon>
        <taxon>Gunneridae</taxon>
        <taxon>Pentapetalae</taxon>
        <taxon>rosids</taxon>
        <taxon>fabids</taxon>
        <taxon>Malpighiales</taxon>
        <taxon>Euphorbiaceae</taxon>
        <taxon>Crotonoideae</taxon>
        <taxon>Manihoteae</taxon>
        <taxon>Manihot</taxon>
    </lineage>
</organism>
<dbReference type="AlphaFoldDB" id="A0A2C9WBY1"/>
<reference evidence="1" key="1">
    <citation type="submission" date="2016-02" db="EMBL/GenBank/DDBJ databases">
        <title>WGS assembly of Manihot esculenta.</title>
        <authorList>
            <person name="Bredeson J.V."/>
            <person name="Prochnik S.E."/>
            <person name="Lyons J.B."/>
            <person name="Schmutz J."/>
            <person name="Grimwood J."/>
            <person name="Vrebalov J."/>
            <person name="Bart R.S."/>
            <person name="Amuge T."/>
            <person name="Ferguson M.E."/>
            <person name="Green R."/>
            <person name="Putnam N."/>
            <person name="Stites J."/>
            <person name="Rounsley S."/>
            <person name="Rokhsar D.S."/>
        </authorList>
    </citation>
    <scope>NUCLEOTIDE SEQUENCE [LARGE SCALE GENOMIC DNA]</scope>
    <source>
        <tissue evidence="1">Leaf</tissue>
    </source>
</reference>
<dbReference type="EMBL" id="CM004388">
    <property type="protein sequence ID" value="OAY56588.1"/>
    <property type="molecule type" value="Genomic_DNA"/>
</dbReference>
<name>A0A2C9WBY1_MANES</name>
<evidence type="ECO:0000313" key="1">
    <source>
        <dbReference type="EMBL" id="OAY56588.1"/>
    </source>
</evidence>
<gene>
    <name evidence="1" type="ORF">MANES_02G029200</name>
</gene>